<evidence type="ECO:0000313" key="2">
    <source>
        <dbReference type="EnsemblMetazoa" id="AFUN004243-PA"/>
    </source>
</evidence>
<feature type="chain" id="PRO_5008134269" evidence="1">
    <location>
        <begin position="20"/>
        <end position="145"/>
    </location>
</feature>
<dbReference type="AlphaFoldDB" id="A0A182RDH1"/>
<dbReference type="EnsemblMetazoa" id="AFUN004243-RA">
    <property type="protein sequence ID" value="AFUN004243-PA"/>
    <property type="gene ID" value="AFUN004243"/>
</dbReference>
<evidence type="ECO:0000256" key="1">
    <source>
        <dbReference type="SAM" id="SignalP"/>
    </source>
</evidence>
<keyword evidence="1" id="KW-0732">Signal</keyword>
<accession>A0A182RDH1</accession>
<reference evidence="2" key="1">
    <citation type="submission" date="2020-05" db="UniProtKB">
        <authorList>
            <consortium name="EnsemblMetazoa"/>
        </authorList>
    </citation>
    <scope>IDENTIFICATION</scope>
    <source>
        <strain evidence="2">FUMOZ</strain>
    </source>
</reference>
<dbReference type="VEuPathDB" id="VectorBase:AFUN004243"/>
<organism evidence="2">
    <name type="scientific">Anopheles funestus</name>
    <name type="common">African malaria mosquito</name>
    <dbReference type="NCBI Taxonomy" id="62324"/>
    <lineage>
        <taxon>Eukaryota</taxon>
        <taxon>Metazoa</taxon>
        <taxon>Ecdysozoa</taxon>
        <taxon>Arthropoda</taxon>
        <taxon>Hexapoda</taxon>
        <taxon>Insecta</taxon>
        <taxon>Pterygota</taxon>
        <taxon>Neoptera</taxon>
        <taxon>Endopterygota</taxon>
        <taxon>Diptera</taxon>
        <taxon>Nematocera</taxon>
        <taxon>Culicoidea</taxon>
        <taxon>Culicidae</taxon>
        <taxon>Anophelinae</taxon>
        <taxon>Anopheles</taxon>
    </lineage>
</organism>
<protein>
    <submittedName>
        <fullName evidence="2">Uncharacterized protein</fullName>
    </submittedName>
</protein>
<feature type="signal peptide" evidence="1">
    <location>
        <begin position="1"/>
        <end position="19"/>
    </location>
</feature>
<proteinExistence type="predicted"/>
<name>A0A182RDH1_ANOFN</name>
<sequence>MKTIVVLALFLACVAQIHCVSYSSCGKSFYFTERNPEGYLEELHHNAYPYPMERGGQTNIVVAVKKQMGRKYQLSLLQGFQTIKGFGNNQSVTLMVLRMGELWRSNFGIERWRLRKLLSIDYIVFELYEPIASPLSGTICRASDM</sequence>